<comment type="domain">
    <text evidence="11">The VLRF1 domain mediates binding to the 60S ribosomal subunit.</text>
</comment>
<dbReference type="PANTHER" id="PTHR16036">
    <property type="entry name" value="ANKYRIN REPEAT AND ZINC FINGER DOMAIN-CONTAINING PROTEIN 1"/>
    <property type="match status" value="1"/>
</dbReference>
<dbReference type="PROSITE" id="PS50088">
    <property type="entry name" value="ANK_REPEAT"/>
    <property type="match status" value="1"/>
</dbReference>
<feature type="compositionally biased region" description="Acidic residues" evidence="12">
    <location>
        <begin position="118"/>
        <end position="129"/>
    </location>
</feature>
<evidence type="ECO:0000256" key="9">
    <source>
        <dbReference type="ARBA" id="ARBA00023054"/>
    </source>
</evidence>
<feature type="compositionally biased region" description="Basic and acidic residues" evidence="12">
    <location>
        <begin position="602"/>
        <end position="620"/>
    </location>
</feature>
<dbReference type="OrthoDB" id="429841at2759"/>
<evidence type="ECO:0000313" key="15">
    <source>
        <dbReference type="Proteomes" id="UP000799640"/>
    </source>
</evidence>
<keyword evidence="3 11" id="KW-0963">Cytoplasm</keyword>
<dbReference type="EMBL" id="ML996694">
    <property type="protein sequence ID" value="KAF2400859.1"/>
    <property type="molecule type" value="Genomic_DNA"/>
</dbReference>
<evidence type="ECO:0000256" key="3">
    <source>
        <dbReference type="ARBA" id="ARBA00022490"/>
    </source>
</evidence>
<keyword evidence="6 11" id="KW-0255">Endonuclease</keyword>
<feature type="region of interest" description="Disordered" evidence="12">
    <location>
        <begin position="33"/>
        <end position="59"/>
    </location>
</feature>
<evidence type="ECO:0000256" key="10">
    <source>
        <dbReference type="PROSITE-ProRule" id="PRU00023"/>
    </source>
</evidence>
<feature type="active site" evidence="11">
    <location>
        <position position="270"/>
    </location>
</feature>
<keyword evidence="15" id="KW-1185">Reference proteome</keyword>
<dbReference type="PROSITE" id="PS00028">
    <property type="entry name" value="ZINC_FINGER_C2H2_1"/>
    <property type="match status" value="1"/>
</dbReference>
<dbReference type="GO" id="GO:0016787">
    <property type="term" value="F:hydrolase activity"/>
    <property type="evidence" value="ECO:0007669"/>
    <property type="project" value="UniProtKB-KW"/>
</dbReference>
<dbReference type="GO" id="GO:0036503">
    <property type="term" value="P:ERAD pathway"/>
    <property type="evidence" value="ECO:0007669"/>
    <property type="project" value="TreeGrafter"/>
</dbReference>
<dbReference type="GO" id="GO:0005737">
    <property type="term" value="C:cytoplasm"/>
    <property type="evidence" value="ECO:0007669"/>
    <property type="project" value="UniProtKB-SubCell"/>
</dbReference>
<evidence type="ECO:0000256" key="1">
    <source>
        <dbReference type="ARBA" id="ARBA00004496"/>
    </source>
</evidence>
<keyword evidence="7 11" id="KW-0378">Hydrolase</keyword>
<feature type="region of interest" description="Disordered" evidence="12">
    <location>
        <begin position="521"/>
        <end position="626"/>
    </location>
</feature>
<keyword evidence="9" id="KW-0175">Coiled coil</keyword>
<comment type="subcellular location">
    <subcellularLocation>
        <location evidence="1">Cytoplasm</location>
    </subcellularLocation>
</comment>
<evidence type="ECO:0000256" key="7">
    <source>
        <dbReference type="ARBA" id="ARBA00022801"/>
    </source>
</evidence>
<dbReference type="AlphaFoldDB" id="A0A6G1HYG6"/>
<dbReference type="PANTHER" id="PTHR16036:SF2">
    <property type="entry name" value="TRNA ENDONUCLEASE ANKZF1"/>
    <property type="match status" value="1"/>
</dbReference>
<feature type="region of interest" description="Disordered" evidence="12">
    <location>
        <begin position="112"/>
        <end position="131"/>
    </location>
</feature>
<dbReference type="InterPro" id="IPR013087">
    <property type="entry name" value="Znf_C2H2_type"/>
</dbReference>
<reference evidence="14" key="1">
    <citation type="journal article" date="2020" name="Stud. Mycol.">
        <title>101 Dothideomycetes genomes: a test case for predicting lifestyles and emergence of pathogens.</title>
        <authorList>
            <person name="Haridas S."/>
            <person name="Albert R."/>
            <person name="Binder M."/>
            <person name="Bloem J."/>
            <person name="Labutti K."/>
            <person name="Salamov A."/>
            <person name="Andreopoulos B."/>
            <person name="Baker S."/>
            <person name="Barry K."/>
            <person name="Bills G."/>
            <person name="Bluhm B."/>
            <person name="Cannon C."/>
            <person name="Castanera R."/>
            <person name="Culley D."/>
            <person name="Daum C."/>
            <person name="Ezra D."/>
            <person name="Gonzalez J."/>
            <person name="Henrissat B."/>
            <person name="Kuo A."/>
            <person name="Liang C."/>
            <person name="Lipzen A."/>
            <person name="Lutzoni F."/>
            <person name="Magnuson J."/>
            <person name="Mondo S."/>
            <person name="Nolan M."/>
            <person name="Ohm R."/>
            <person name="Pangilinan J."/>
            <person name="Park H.-J."/>
            <person name="Ramirez L."/>
            <person name="Alfaro M."/>
            <person name="Sun H."/>
            <person name="Tritt A."/>
            <person name="Yoshinaga Y."/>
            <person name="Zwiers L.-H."/>
            <person name="Turgeon B."/>
            <person name="Goodwin S."/>
            <person name="Spatafora J."/>
            <person name="Crous P."/>
            <person name="Grigoriev I."/>
        </authorList>
    </citation>
    <scope>NUCLEOTIDE SEQUENCE</scope>
    <source>
        <strain evidence="14">CBS 262.69</strain>
    </source>
</reference>
<comment type="similarity">
    <text evidence="2 11">Belongs to the ANKZF1/VMS1 family.</text>
</comment>
<proteinExistence type="inferred from homology"/>
<dbReference type="SUPFAM" id="SSF48403">
    <property type="entry name" value="Ankyrin repeat"/>
    <property type="match status" value="1"/>
</dbReference>
<dbReference type="InterPro" id="IPR041175">
    <property type="entry name" value="VLRF1/Vms1"/>
</dbReference>
<feature type="region of interest" description="Disordered" evidence="12">
    <location>
        <begin position="385"/>
        <end position="408"/>
    </location>
</feature>
<dbReference type="Gene3D" id="1.25.40.20">
    <property type="entry name" value="Ankyrin repeat-containing domain"/>
    <property type="match status" value="1"/>
</dbReference>
<protein>
    <recommendedName>
        <fullName evidence="13">VLRF1 domain-containing protein</fullName>
    </recommendedName>
</protein>
<feature type="domain" description="VLRF1" evidence="13">
    <location>
        <begin position="212"/>
        <end position="369"/>
    </location>
</feature>
<accession>A0A6G1HYG6</accession>
<evidence type="ECO:0000256" key="6">
    <source>
        <dbReference type="ARBA" id="ARBA00022759"/>
    </source>
</evidence>
<keyword evidence="4 11" id="KW-0540">Nuclease</keyword>
<feature type="compositionally biased region" description="Basic and acidic residues" evidence="12">
    <location>
        <begin position="394"/>
        <end position="408"/>
    </location>
</feature>
<feature type="repeat" description="ANK" evidence="10">
    <location>
        <begin position="452"/>
        <end position="485"/>
    </location>
</feature>
<dbReference type="Proteomes" id="UP000799640">
    <property type="component" value="Unassembled WGS sequence"/>
</dbReference>
<sequence>MDHDKGNELLQRPLYVFNLPKDLLNGLSLKGDEGAPISRTEPESEQASPSTFVKDNRPSTSCQLCTQTFPDVVGQRIHIRSDLHRYNLKQRERGLDPVDETQFAALIEELNESISGSDTDEDGEGDDWGEGPLKALLKRQAHPVPSEEDELETERTARFKGPLAWFSSPKLPPHTYLGIYHALFPSDTPGTLLSALRLDQRPPQSADFAIEDAPHYVLLMIGGGHFAGMVVSAAPNAAKSSAPGTPPAPLIFAHKTFHRYTTRRKQGGAQSANDAAKGAAHSAGAALRRYNETALTAEIRALMVEWSGYVDQAAGIFVRATGAANRAALFGLHEGGLTKGNPRIKGFPFTTRRPTKGELMRAWRELTRAKVSRVDEAALAAAEAAADKPALAPKPEKPKPEKPSKAEEEAIAHTTHIQSLIKRSKAPALAKYMAAQGLSPEFQFAPASQNGHAPTPLHFAAVTGVPTVVSVLLTKMGADPGVRNVQGKAPGDLAADRATRDAFRVARGIVGEGKDWVGVGAAMGAEEAKEREDRERGEKEEEKRKEGERRKAEADRVREEGRKEEEAKREKRMGKGKTVGAVPEQSGAERREAEMRGLTPEMRARLERERRARAAEERMRRLQGGG</sequence>
<evidence type="ECO:0000256" key="2">
    <source>
        <dbReference type="ARBA" id="ARBA00009262"/>
    </source>
</evidence>
<dbReference type="InterPro" id="IPR002110">
    <property type="entry name" value="Ankyrin_rpt"/>
</dbReference>
<gene>
    <name evidence="14" type="ORF">EJ06DRAFT_556357</name>
</gene>
<evidence type="ECO:0000256" key="5">
    <source>
        <dbReference type="ARBA" id="ARBA00022737"/>
    </source>
</evidence>
<evidence type="ECO:0000259" key="13">
    <source>
        <dbReference type="PROSITE" id="PS52044"/>
    </source>
</evidence>
<name>A0A6G1HYG6_9PEZI</name>
<keyword evidence="5" id="KW-0677">Repeat</keyword>
<evidence type="ECO:0000256" key="8">
    <source>
        <dbReference type="ARBA" id="ARBA00023043"/>
    </source>
</evidence>
<dbReference type="PROSITE" id="PS52044">
    <property type="entry name" value="VLRF1"/>
    <property type="match status" value="1"/>
</dbReference>
<evidence type="ECO:0000313" key="14">
    <source>
        <dbReference type="EMBL" id="KAF2400859.1"/>
    </source>
</evidence>
<feature type="compositionally biased region" description="Basic and acidic residues" evidence="12">
    <location>
        <begin position="526"/>
        <end position="569"/>
    </location>
</feature>
<dbReference type="InterPro" id="IPR047139">
    <property type="entry name" value="ANKZ1/VMS1"/>
</dbReference>
<evidence type="ECO:0000256" key="4">
    <source>
        <dbReference type="ARBA" id="ARBA00022722"/>
    </source>
</evidence>
<dbReference type="GO" id="GO:0004519">
    <property type="term" value="F:endonuclease activity"/>
    <property type="evidence" value="ECO:0007669"/>
    <property type="project" value="UniProtKB-KW"/>
</dbReference>
<evidence type="ECO:0000256" key="11">
    <source>
        <dbReference type="PROSITE-ProRule" id="PRU01389"/>
    </source>
</evidence>
<organism evidence="14 15">
    <name type="scientific">Trichodelitschia bisporula</name>
    <dbReference type="NCBI Taxonomy" id="703511"/>
    <lineage>
        <taxon>Eukaryota</taxon>
        <taxon>Fungi</taxon>
        <taxon>Dikarya</taxon>
        <taxon>Ascomycota</taxon>
        <taxon>Pezizomycotina</taxon>
        <taxon>Dothideomycetes</taxon>
        <taxon>Dothideomycetes incertae sedis</taxon>
        <taxon>Phaeotrichales</taxon>
        <taxon>Phaeotrichaceae</taxon>
        <taxon>Trichodelitschia</taxon>
    </lineage>
</organism>
<dbReference type="InterPro" id="IPR036770">
    <property type="entry name" value="Ankyrin_rpt-contain_sf"/>
</dbReference>
<evidence type="ECO:0000256" key="12">
    <source>
        <dbReference type="SAM" id="MobiDB-lite"/>
    </source>
</evidence>
<feature type="compositionally biased region" description="Polar residues" evidence="12">
    <location>
        <begin position="45"/>
        <end position="59"/>
    </location>
</feature>
<keyword evidence="8 10" id="KW-0040">ANK repeat</keyword>
<dbReference type="Pfam" id="PF18826">
    <property type="entry name" value="bVLRF1"/>
    <property type="match status" value="1"/>
</dbReference>